<dbReference type="Proteomes" id="UP000245412">
    <property type="component" value="Unassembled WGS sequence"/>
</dbReference>
<dbReference type="RefSeq" id="WP_109625360.1">
    <property type="nucleotide sequence ID" value="NZ_JANKBI010000002.1"/>
</dbReference>
<feature type="transmembrane region" description="Helical" evidence="2">
    <location>
        <begin position="39"/>
        <end position="57"/>
    </location>
</feature>
<feature type="compositionally biased region" description="Basic and acidic residues" evidence="1">
    <location>
        <begin position="189"/>
        <end position="203"/>
    </location>
</feature>
<proteinExistence type="predicted"/>
<keyword evidence="2" id="KW-0812">Transmembrane</keyword>
<keyword evidence="2" id="KW-0472">Membrane</keyword>
<feature type="region of interest" description="Disordered" evidence="1">
    <location>
        <begin position="181"/>
        <end position="203"/>
    </location>
</feature>
<organism evidence="3 4">
    <name type="scientific">Murimonas intestini</name>
    <dbReference type="NCBI Taxonomy" id="1337051"/>
    <lineage>
        <taxon>Bacteria</taxon>
        <taxon>Bacillati</taxon>
        <taxon>Bacillota</taxon>
        <taxon>Clostridia</taxon>
        <taxon>Lachnospirales</taxon>
        <taxon>Lachnospiraceae</taxon>
        <taxon>Murimonas</taxon>
    </lineage>
</organism>
<evidence type="ECO:0008006" key="5">
    <source>
        <dbReference type="Google" id="ProtNLM"/>
    </source>
</evidence>
<gene>
    <name evidence="3" type="ORF">C7383_10387</name>
</gene>
<sequence>MSNTDDLSLKGRFHEEIRKLKVLKGKARLQYIWDYYKPLMAIILGIVLVITIIAQMVHNSKIDTVLSVAILNGAGFDEESQEPLINGFAEYAGITLDEWTEVSIDSSMTMDPGQMDTYTMSSMTKIMAMSGSGSLDVMLMPESVFEYYAKRGMFENLEDVLPADLMEQNKDGLRMEAQYTEEEQSENMNEMRDGLESEKEPAGEKLPYGVEVERSGALVDLCPYEPVIAAVSVSAANRENAVKFVQYLLH</sequence>
<dbReference type="AlphaFoldDB" id="A0AB73T6K3"/>
<comment type="caution">
    <text evidence="3">The sequence shown here is derived from an EMBL/GenBank/DDBJ whole genome shotgun (WGS) entry which is preliminary data.</text>
</comment>
<keyword evidence="2" id="KW-1133">Transmembrane helix</keyword>
<evidence type="ECO:0000313" key="4">
    <source>
        <dbReference type="Proteomes" id="UP000245412"/>
    </source>
</evidence>
<reference evidence="3 4" key="1">
    <citation type="submission" date="2018-05" db="EMBL/GenBank/DDBJ databases">
        <authorList>
            <person name="Goeker M."/>
            <person name="Huntemann M."/>
            <person name="Clum A."/>
            <person name="Pillay M."/>
            <person name="Palaniappan K."/>
            <person name="Varghese N."/>
            <person name="Mikhailova N."/>
            <person name="Stamatis D."/>
            <person name="Reddy T."/>
            <person name="Daum C."/>
            <person name="Shapiro N."/>
            <person name="Ivanova N."/>
            <person name="Kyrpides N."/>
            <person name="Woyke T."/>
        </authorList>
    </citation>
    <scope>NUCLEOTIDE SEQUENCE [LARGE SCALE GENOMIC DNA]</scope>
    <source>
        <strain evidence="3 4">DSM 26524</strain>
    </source>
</reference>
<evidence type="ECO:0000256" key="1">
    <source>
        <dbReference type="SAM" id="MobiDB-lite"/>
    </source>
</evidence>
<evidence type="ECO:0000256" key="2">
    <source>
        <dbReference type="SAM" id="Phobius"/>
    </source>
</evidence>
<protein>
    <recommendedName>
        <fullName evidence="5">Extracellular solute-binding protein</fullName>
    </recommendedName>
</protein>
<keyword evidence="4" id="KW-1185">Reference proteome</keyword>
<evidence type="ECO:0000313" key="3">
    <source>
        <dbReference type="EMBL" id="PWJ77246.1"/>
    </source>
</evidence>
<dbReference type="EMBL" id="QGGY01000003">
    <property type="protein sequence ID" value="PWJ77246.1"/>
    <property type="molecule type" value="Genomic_DNA"/>
</dbReference>
<name>A0AB73T6K3_9FIRM</name>
<accession>A0AB73T6K3</accession>